<gene>
    <name evidence="6" type="primary">nanE</name>
    <name evidence="7" type="ORF">DEIPH_ctg046orf0007</name>
</gene>
<evidence type="ECO:0000256" key="1">
    <source>
        <dbReference type="ARBA" id="ARBA00000056"/>
    </source>
</evidence>
<dbReference type="InterPro" id="IPR013785">
    <property type="entry name" value="Aldolase_TIM"/>
</dbReference>
<dbReference type="Pfam" id="PF04131">
    <property type="entry name" value="NanE"/>
    <property type="match status" value="1"/>
</dbReference>
<dbReference type="SUPFAM" id="SSF51366">
    <property type="entry name" value="Ribulose-phoshate binding barrel"/>
    <property type="match status" value="1"/>
</dbReference>
<dbReference type="Proteomes" id="UP000020492">
    <property type="component" value="Unassembled WGS sequence"/>
</dbReference>
<evidence type="ECO:0000313" key="7">
    <source>
        <dbReference type="EMBL" id="EYB67218.1"/>
    </source>
</evidence>
<dbReference type="eggNOG" id="COG3010">
    <property type="taxonomic scope" value="Bacteria"/>
</dbReference>
<dbReference type="NCBIfam" id="NF002231">
    <property type="entry name" value="PRK01130.1"/>
    <property type="match status" value="1"/>
</dbReference>
<comment type="catalytic activity">
    <reaction evidence="1 6">
        <text>an N-acyl-D-glucosamine 6-phosphate = an N-acyl-D-mannosamine 6-phosphate</text>
        <dbReference type="Rhea" id="RHEA:23932"/>
        <dbReference type="ChEBI" id="CHEBI:57599"/>
        <dbReference type="ChEBI" id="CHEBI:57666"/>
        <dbReference type="EC" id="5.1.3.9"/>
    </reaction>
</comment>
<dbReference type="InterPro" id="IPR007260">
    <property type="entry name" value="NanE"/>
</dbReference>
<keyword evidence="8" id="KW-1185">Reference proteome</keyword>
<dbReference type="RefSeq" id="WP_235183250.1">
    <property type="nucleotide sequence ID" value="NZ_JHAC01000044.1"/>
</dbReference>
<comment type="function">
    <text evidence="2 6">Converts N-acetylmannosamine-6-phosphate (ManNAc-6-P) to N-acetylglucosamine-6-phosphate (GlcNAc-6-P).</text>
</comment>
<dbReference type="InterPro" id="IPR011060">
    <property type="entry name" value="RibuloseP-bd_barrel"/>
</dbReference>
<evidence type="ECO:0000256" key="3">
    <source>
        <dbReference type="ARBA" id="ARBA00005081"/>
    </source>
</evidence>
<dbReference type="AlphaFoldDB" id="A0A016QMC5"/>
<comment type="similarity">
    <text evidence="6">Belongs to the NanE family.</text>
</comment>
<dbReference type="EC" id="5.1.3.9" evidence="6"/>
<dbReference type="GO" id="GO:0005829">
    <property type="term" value="C:cytosol"/>
    <property type="evidence" value="ECO:0007669"/>
    <property type="project" value="TreeGrafter"/>
</dbReference>
<reference evidence="7 8" key="1">
    <citation type="submission" date="2014-03" db="EMBL/GenBank/DDBJ databases">
        <title>Draft genome sequence of Deinococcus phoenicis 1P10ME.</title>
        <authorList>
            <person name="Stepanov V.G."/>
            <person name="Vaishampayan P."/>
            <person name="Venkateswaran K."/>
            <person name="Fox G.E."/>
        </authorList>
    </citation>
    <scope>NUCLEOTIDE SEQUENCE [LARGE SCALE GENOMIC DNA]</scope>
    <source>
        <strain evidence="7 8">1P10ME</strain>
    </source>
</reference>
<dbReference type="GO" id="GO:0019262">
    <property type="term" value="P:N-acetylneuraminate catabolic process"/>
    <property type="evidence" value="ECO:0007669"/>
    <property type="project" value="UniProtKB-UniRule"/>
</dbReference>
<dbReference type="CDD" id="cd04729">
    <property type="entry name" value="NanE"/>
    <property type="match status" value="1"/>
</dbReference>
<evidence type="ECO:0000313" key="8">
    <source>
        <dbReference type="Proteomes" id="UP000020492"/>
    </source>
</evidence>
<dbReference type="GO" id="GO:0006053">
    <property type="term" value="P:N-acetylmannosamine catabolic process"/>
    <property type="evidence" value="ECO:0007669"/>
    <property type="project" value="TreeGrafter"/>
</dbReference>
<dbReference type="GO" id="GO:0047465">
    <property type="term" value="F:N-acylglucosamine-6-phosphate 2-epimerase activity"/>
    <property type="evidence" value="ECO:0007669"/>
    <property type="project" value="UniProtKB-EC"/>
</dbReference>
<evidence type="ECO:0000256" key="5">
    <source>
        <dbReference type="ARBA" id="ARBA00023277"/>
    </source>
</evidence>
<dbReference type="GO" id="GO:0005975">
    <property type="term" value="P:carbohydrate metabolic process"/>
    <property type="evidence" value="ECO:0007669"/>
    <property type="project" value="UniProtKB-UniRule"/>
</dbReference>
<dbReference type="PATRIC" id="fig|1476583.3.peg.2692"/>
<protein>
    <recommendedName>
        <fullName evidence="6">Putative N-acetylmannosamine-6-phosphate 2-epimerase</fullName>
        <ecNumber evidence="6">5.1.3.9</ecNumber>
    </recommendedName>
    <alternativeName>
        <fullName evidence="6">ManNAc-6-P epimerase</fullName>
    </alternativeName>
</protein>
<proteinExistence type="inferred from homology"/>
<dbReference type="PANTHER" id="PTHR36204">
    <property type="entry name" value="N-ACETYLMANNOSAMINE-6-PHOSPHATE 2-EPIMERASE-RELATED"/>
    <property type="match status" value="1"/>
</dbReference>
<dbReference type="FunFam" id="3.20.20.70:FF:000035">
    <property type="entry name" value="Putative N-acetylmannosamine-6-phosphate 2-epimerase"/>
    <property type="match status" value="1"/>
</dbReference>
<comment type="caution">
    <text evidence="7">The sequence shown here is derived from an EMBL/GenBank/DDBJ whole genome shotgun (WGS) entry which is preliminary data.</text>
</comment>
<dbReference type="EMBL" id="JHAC01000044">
    <property type="protein sequence ID" value="EYB67218.1"/>
    <property type="molecule type" value="Genomic_DNA"/>
</dbReference>
<dbReference type="HAMAP" id="MF_01235">
    <property type="entry name" value="ManNAc6P_epimer"/>
    <property type="match status" value="1"/>
</dbReference>
<dbReference type="UniPathway" id="UPA00629">
    <property type="reaction ID" value="UER00682"/>
</dbReference>
<keyword evidence="5 6" id="KW-0119">Carbohydrate metabolism</keyword>
<evidence type="ECO:0000256" key="4">
    <source>
        <dbReference type="ARBA" id="ARBA00023235"/>
    </source>
</evidence>
<name>A0A016QMC5_9DEIO</name>
<evidence type="ECO:0000256" key="6">
    <source>
        <dbReference type="HAMAP-Rule" id="MF_01235"/>
    </source>
</evidence>
<accession>A0A016QMC5</accession>
<dbReference type="PANTHER" id="PTHR36204:SF1">
    <property type="entry name" value="N-ACETYLMANNOSAMINE-6-PHOSPHATE 2-EPIMERASE-RELATED"/>
    <property type="match status" value="1"/>
</dbReference>
<dbReference type="Gene3D" id="3.20.20.70">
    <property type="entry name" value="Aldolase class I"/>
    <property type="match status" value="1"/>
</dbReference>
<organism evidence="7 8">
    <name type="scientific">Deinococcus phoenicis</name>
    <dbReference type="NCBI Taxonomy" id="1476583"/>
    <lineage>
        <taxon>Bacteria</taxon>
        <taxon>Thermotogati</taxon>
        <taxon>Deinococcota</taxon>
        <taxon>Deinococci</taxon>
        <taxon>Deinococcales</taxon>
        <taxon>Deinococcaceae</taxon>
        <taxon>Deinococcus</taxon>
    </lineage>
</organism>
<evidence type="ECO:0000256" key="2">
    <source>
        <dbReference type="ARBA" id="ARBA00002147"/>
    </source>
</evidence>
<comment type="pathway">
    <text evidence="3 6">Amino-sugar metabolism; N-acetylneuraminate degradation; D-fructose 6-phosphate from N-acetylneuraminate: step 3/5.</text>
</comment>
<keyword evidence="4 6" id="KW-0413">Isomerase</keyword>
<dbReference type="STRING" id="1476583.DEIPH_ctg046orf0007"/>
<sequence length="224" mass="23800">MPEHAVLERLRGRLVVSCQANPDSPLRDPYIISRLALAAERGGAAGLRLQGFGDMQAVRAVTDLPIIGLTKTDREDTEIYITPTAAEAVRLAELGAEIVALDATLRPRPEPLAEMFAAVHAAGALVMADISTLEEARAALALGADIVSTTMSGYTPYSRQLSQPDWALLDELRETGLPFVAEGRLNTPADAARALAQGASFVVVGSAITRPDVVTRWFAEALQG</sequence>